<evidence type="ECO:0000256" key="4">
    <source>
        <dbReference type="ARBA" id="ARBA00022989"/>
    </source>
</evidence>
<feature type="compositionally biased region" description="Basic and acidic residues" evidence="6">
    <location>
        <begin position="317"/>
        <end position="327"/>
    </location>
</feature>
<feature type="compositionally biased region" description="Polar residues" evidence="6">
    <location>
        <begin position="750"/>
        <end position="763"/>
    </location>
</feature>
<proteinExistence type="predicted"/>
<feature type="compositionally biased region" description="Polar residues" evidence="6">
    <location>
        <begin position="437"/>
        <end position="452"/>
    </location>
</feature>
<feature type="compositionally biased region" description="Basic and acidic residues" evidence="6">
    <location>
        <begin position="269"/>
        <end position="281"/>
    </location>
</feature>
<feature type="compositionally biased region" description="Basic residues" evidence="6">
    <location>
        <begin position="783"/>
        <end position="794"/>
    </location>
</feature>
<comment type="caution">
    <text evidence="9">The sequence shown here is derived from an EMBL/GenBank/DDBJ whole genome shotgun (WGS) entry which is preliminary data.</text>
</comment>
<feature type="compositionally biased region" description="Low complexity" evidence="6">
    <location>
        <begin position="57"/>
        <end position="71"/>
    </location>
</feature>
<feature type="compositionally biased region" description="Polar residues" evidence="6">
    <location>
        <begin position="716"/>
        <end position="730"/>
    </location>
</feature>
<keyword evidence="5 7" id="KW-0472">Membrane</keyword>
<reference evidence="9" key="1">
    <citation type="submission" date="2023-07" db="EMBL/GenBank/DDBJ databases">
        <authorList>
            <person name="Stuckert A."/>
        </authorList>
    </citation>
    <scope>NUCLEOTIDE SEQUENCE</scope>
</reference>
<evidence type="ECO:0000256" key="6">
    <source>
        <dbReference type="SAM" id="MobiDB-lite"/>
    </source>
</evidence>
<evidence type="ECO:0000259" key="8">
    <source>
        <dbReference type="Pfam" id="PF05104"/>
    </source>
</evidence>
<evidence type="ECO:0000256" key="2">
    <source>
        <dbReference type="ARBA" id="ARBA00022692"/>
    </source>
</evidence>
<keyword evidence="2 7" id="KW-0812">Transmembrane</keyword>
<evidence type="ECO:0000256" key="5">
    <source>
        <dbReference type="ARBA" id="ARBA00023136"/>
    </source>
</evidence>
<evidence type="ECO:0000256" key="1">
    <source>
        <dbReference type="ARBA" id="ARBA00004389"/>
    </source>
</evidence>
<evidence type="ECO:0000256" key="3">
    <source>
        <dbReference type="ARBA" id="ARBA00022824"/>
    </source>
</evidence>
<feature type="compositionally biased region" description="Polar residues" evidence="6">
    <location>
        <begin position="400"/>
        <end position="416"/>
    </location>
</feature>
<dbReference type="Pfam" id="PF05104">
    <property type="entry name" value="Rib_recp_KP_reg"/>
    <property type="match status" value="1"/>
</dbReference>
<feature type="region of interest" description="Disordered" evidence="6">
    <location>
        <begin position="1"/>
        <end position="72"/>
    </location>
</feature>
<name>A0ABN9KTX7_9NEOB</name>
<feature type="compositionally biased region" description="Low complexity" evidence="6">
    <location>
        <begin position="1"/>
        <end position="22"/>
    </location>
</feature>
<keyword evidence="3" id="KW-0256">Endoplasmic reticulum</keyword>
<feature type="non-terminal residue" evidence="9">
    <location>
        <position position="794"/>
    </location>
</feature>
<dbReference type="EMBL" id="CAUEEQ010001636">
    <property type="protein sequence ID" value="CAJ0920409.1"/>
    <property type="molecule type" value="Genomic_DNA"/>
</dbReference>
<feature type="compositionally biased region" description="Low complexity" evidence="6">
    <location>
        <begin position="379"/>
        <end position="399"/>
    </location>
</feature>
<dbReference type="PANTHER" id="PTHR18939">
    <property type="entry name" value="RIBOSOME BINDING PROTEIN-1"/>
    <property type="match status" value="1"/>
</dbReference>
<evidence type="ECO:0000313" key="9">
    <source>
        <dbReference type="EMBL" id="CAJ0920409.1"/>
    </source>
</evidence>
<feature type="compositionally biased region" description="Basic and acidic residues" evidence="6">
    <location>
        <begin position="765"/>
        <end position="782"/>
    </location>
</feature>
<feature type="compositionally biased region" description="Polar residues" evidence="6">
    <location>
        <begin position="362"/>
        <end position="377"/>
    </location>
</feature>
<dbReference type="InterPro" id="IPR007794">
    <property type="entry name" value="Rib_rcpt_KP"/>
</dbReference>
<organism evidence="9 10">
    <name type="scientific">Ranitomeya imitator</name>
    <name type="common">mimic poison frog</name>
    <dbReference type="NCBI Taxonomy" id="111125"/>
    <lineage>
        <taxon>Eukaryota</taxon>
        <taxon>Metazoa</taxon>
        <taxon>Chordata</taxon>
        <taxon>Craniata</taxon>
        <taxon>Vertebrata</taxon>
        <taxon>Euteleostomi</taxon>
        <taxon>Amphibia</taxon>
        <taxon>Batrachia</taxon>
        <taxon>Anura</taxon>
        <taxon>Neobatrachia</taxon>
        <taxon>Hyloidea</taxon>
        <taxon>Dendrobatidae</taxon>
        <taxon>Dendrobatinae</taxon>
        <taxon>Ranitomeya</taxon>
    </lineage>
</organism>
<comment type="subcellular location">
    <subcellularLocation>
        <location evidence="1">Endoplasmic reticulum membrane</location>
        <topology evidence="1">Single-pass membrane protein</topology>
    </subcellularLocation>
</comment>
<accession>A0ABN9KTX7</accession>
<dbReference type="PANTHER" id="PTHR18939:SF4">
    <property type="entry name" value="RIBOSOME-BINDING PROTEIN 1"/>
    <property type="match status" value="1"/>
</dbReference>
<keyword evidence="10" id="KW-1185">Reference proteome</keyword>
<feature type="region of interest" description="Disordered" evidence="6">
    <location>
        <begin position="269"/>
        <end position="794"/>
    </location>
</feature>
<feature type="transmembrane region" description="Helical" evidence="7">
    <location>
        <begin position="233"/>
        <end position="253"/>
    </location>
</feature>
<dbReference type="Proteomes" id="UP001176940">
    <property type="component" value="Unassembled WGS sequence"/>
</dbReference>
<gene>
    <name evidence="9" type="ORF">RIMI_LOCUS1264830</name>
</gene>
<protein>
    <recommendedName>
        <fullName evidence="8">Ribosome receptor lysine/proline rich domain-containing protein</fullName>
    </recommendedName>
</protein>
<feature type="compositionally biased region" description="Basic and acidic residues" evidence="6">
    <location>
        <begin position="288"/>
        <end position="303"/>
    </location>
</feature>
<evidence type="ECO:0000313" key="10">
    <source>
        <dbReference type="Proteomes" id="UP001176940"/>
    </source>
</evidence>
<feature type="domain" description="Ribosome receptor lysine/proline rich" evidence="8">
    <location>
        <begin position="258"/>
        <end position="378"/>
    </location>
</feature>
<evidence type="ECO:0000256" key="7">
    <source>
        <dbReference type="SAM" id="Phobius"/>
    </source>
</evidence>
<keyword evidence="4 7" id="KW-1133">Transmembrane helix</keyword>
<sequence length="794" mass="82605">MEIPSSLCVSSNSSNSLSLEENQGGQSQSDIDSPVLAEKSMVPMATPNVHSGSMGTPRYPRPSASRASESPTNKKFTYDGLAFERELLTKRGFSSNLISTLLASRKPVTTKAYGKVWKKFLSTSAVTLSDQMPIQEILEFLQKGLEKGLATNTLKVQIAALGALYNQDLAGNHWRCALLSSCSGCERRSAGKQSGDVTALLSGCPALTARPEKQSAEDRQRKKAKMDIYDPQTLGVMVFGGFMVISAIGIVLVSSFSMKETSYEEALAKQRKEYEKGQPKIDKKKKDKLTEKKAKPKKKEDKPNGNLAEYQLTAETNKQKKVEREPQETVSSVTPVVCPALEKVVPSPKDRKKKQEKVQKAEPSQTQVAAVTKTVSKSPVLEAPAKVLPVVAVPPVGAKQSTKLTPLGAKQNNKQAPQAEAKPANKQSPRAEAKPGNKQSSQAEAKPTNKQAAQADAKAGNKQADSKASNKQAAQPDAKAGNKQAAQGDAKAGNKQAAQGDAKAGNKQAAQGDAKAGNKQAAQGDAKAGNKQAAQGDAKAGNKQAAQGDAKAGNKQAAQGDAKAGNKQAAQGDAKAGNKQAAQGDAKAGNKQAAQGDAKASNKQAAQGDAKAGNKQAAQGDAKAGSKQAAQGDAKASNKQAAQGDAKASNKQAAQGDVKAGNKQASQAEAKAGNKSPQAAQAEAKAGNKSPQAAQAEAKAGNKSPQAAQAEAKAGNKSSQAEAKPGNNQAPMVEAKMNKQASTVGAKPSAKQNASVTNTQTQPPKKAESVVSNEDHMQEVAPKKKSVPKKKSEP</sequence>
<dbReference type="InterPro" id="IPR040248">
    <property type="entry name" value="RRBP1"/>
</dbReference>